<name>N4WQ47_9BACI</name>
<keyword evidence="1 5" id="KW-0963">Cytoplasm</keyword>
<evidence type="ECO:0000313" key="8">
    <source>
        <dbReference type="EMBL" id="ENH98262.1"/>
    </source>
</evidence>
<dbReference type="PATRIC" id="fig|1308866.3.peg.186"/>
<dbReference type="GO" id="GO:0042274">
    <property type="term" value="P:ribosomal small subunit biogenesis"/>
    <property type="evidence" value="ECO:0007669"/>
    <property type="project" value="UniProtKB-UniRule"/>
</dbReference>
<dbReference type="GO" id="GO:0006364">
    <property type="term" value="P:rRNA processing"/>
    <property type="evidence" value="ECO:0007669"/>
    <property type="project" value="UniProtKB-UniRule"/>
</dbReference>
<keyword evidence="4 5" id="KW-0143">Chaperone</keyword>
<dbReference type="Pfam" id="PF24986">
    <property type="entry name" value="PRC_RimM"/>
    <property type="match status" value="1"/>
</dbReference>
<comment type="subcellular location">
    <subcellularLocation>
        <location evidence="5">Cytoplasm</location>
    </subcellularLocation>
</comment>
<reference evidence="8 9" key="1">
    <citation type="submission" date="2013-03" db="EMBL/GenBank/DDBJ databases">
        <title>Draft genome sequence of Gracibacillus halophilus YIM-C55.5, a moderately halophilic and thermophilic organism from the Xiaochaidamu salt lake.</title>
        <authorList>
            <person name="Sugumar T."/>
            <person name="Polireddy D.R."/>
            <person name="Antony A."/>
            <person name="Madhava Y.R."/>
            <person name="Sivakumar N."/>
        </authorList>
    </citation>
    <scope>NUCLEOTIDE SEQUENCE [LARGE SCALE GENOMIC DNA]</scope>
    <source>
        <strain evidence="8 9">YIM-C55.5</strain>
    </source>
</reference>
<comment type="domain">
    <text evidence="5">The PRC barrel domain binds ribosomal protein uS19.</text>
</comment>
<evidence type="ECO:0000256" key="3">
    <source>
        <dbReference type="ARBA" id="ARBA00022552"/>
    </source>
</evidence>
<accession>N4WQ47</accession>
<dbReference type="GO" id="GO:0005840">
    <property type="term" value="C:ribosome"/>
    <property type="evidence" value="ECO:0007669"/>
    <property type="project" value="InterPro"/>
</dbReference>
<organism evidence="8 9">
    <name type="scientific">Gracilibacillus halophilus YIM-C55.5</name>
    <dbReference type="NCBI Taxonomy" id="1308866"/>
    <lineage>
        <taxon>Bacteria</taxon>
        <taxon>Bacillati</taxon>
        <taxon>Bacillota</taxon>
        <taxon>Bacilli</taxon>
        <taxon>Bacillales</taxon>
        <taxon>Bacillaceae</taxon>
        <taxon>Gracilibacillus</taxon>
    </lineage>
</organism>
<dbReference type="RefSeq" id="WP_003462940.1">
    <property type="nucleotide sequence ID" value="NZ_APML01000004.1"/>
</dbReference>
<feature type="domain" description="Ribosome maturation factor RimM PRC barrel" evidence="7">
    <location>
        <begin position="104"/>
        <end position="169"/>
    </location>
</feature>
<evidence type="ECO:0000259" key="6">
    <source>
        <dbReference type="Pfam" id="PF01782"/>
    </source>
</evidence>
<dbReference type="InterPro" id="IPR011033">
    <property type="entry name" value="PRC_barrel-like_sf"/>
</dbReference>
<dbReference type="SUPFAM" id="SSF50346">
    <property type="entry name" value="PRC-barrel domain"/>
    <property type="match status" value="1"/>
</dbReference>
<comment type="subunit">
    <text evidence="5">Binds ribosomal protein uS19.</text>
</comment>
<evidence type="ECO:0000256" key="1">
    <source>
        <dbReference type="ARBA" id="ARBA00022490"/>
    </source>
</evidence>
<evidence type="ECO:0000313" key="9">
    <source>
        <dbReference type="Proteomes" id="UP000012283"/>
    </source>
</evidence>
<comment type="caution">
    <text evidence="8">The sequence shown here is derived from an EMBL/GenBank/DDBJ whole genome shotgun (WGS) entry which is preliminary data.</text>
</comment>
<dbReference type="EMBL" id="APML01000004">
    <property type="protein sequence ID" value="ENH98262.1"/>
    <property type="molecule type" value="Genomic_DNA"/>
</dbReference>
<evidence type="ECO:0000256" key="5">
    <source>
        <dbReference type="HAMAP-Rule" id="MF_00014"/>
    </source>
</evidence>
<dbReference type="AlphaFoldDB" id="N4WQ47"/>
<keyword evidence="9" id="KW-1185">Reference proteome</keyword>
<dbReference type="Proteomes" id="UP000012283">
    <property type="component" value="Unassembled WGS sequence"/>
</dbReference>
<dbReference type="InterPro" id="IPR036976">
    <property type="entry name" value="RimM_N_sf"/>
</dbReference>
<sequence length="171" mass="19940">MSEEFLNVGKITNTHGIKGEVKVIRITDFDERFEPGAKLWLGEEKQSEYVPVTVAHHRLHKQFDLLQFKEFRTINEVEPFKGAMIKVNKDELPSLAENEFYYYQIIGCSVYTLDNNYVGEIKEILSPGANDVWVVTDQENEYYIPYIADIVKKIDVTQQLIWIEPMEGLFD</sequence>
<dbReference type="InterPro" id="IPR002676">
    <property type="entry name" value="RimM_N"/>
</dbReference>
<protein>
    <recommendedName>
        <fullName evidence="5">Ribosome maturation factor RimM</fullName>
    </recommendedName>
</protein>
<dbReference type="InterPro" id="IPR009000">
    <property type="entry name" value="Transl_B-barrel_sf"/>
</dbReference>
<dbReference type="Gene3D" id="2.40.30.60">
    <property type="entry name" value="RimM"/>
    <property type="match status" value="1"/>
</dbReference>
<evidence type="ECO:0000256" key="2">
    <source>
        <dbReference type="ARBA" id="ARBA00022517"/>
    </source>
</evidence>
<dbReference type="OrthoDB" id="9810331at2"/>
<dbReference type="PANTHER" id="PTHR33692">
    <property type="entry name" value="RIBOSOME MATURATION FACTOR RIMM"/>
    <property type="match status" value="1"/>
</dbReference>
<dbReference type="PANTHER" id="PTHR33692:SF1">
    <property type="entry name" value="RIBOSOME MATURATION FACTOR RIMM"/>
    <property type="match status" value="1"/>
</dbReference>
<dbReference type="InterPro" id="IPR056792">
    <property type="entry name" value="PRC_RimM"/>
</dbReference>
<evidence type="ECO:0000259" key="7">
    <source>
        <dbReference type="Pfam" id="PF24986"/>
    </source>
</evidence>
<dbReference type="SUPFAM" id="SSF50447">
    <property type="entry name" value="Translation proteins"/>
    <property type="match status" value="1"/>
</dbReference>
<evidence type="ECO:0000256" key="4">
    <source>
        <dbReference type="ARBA" id="ARBA00023186"/>
    </source>
</evidence>
<feature type="domain" description="RimM N-terminal" evidence="6">
    <location>
        <begin position="8"/>
        <end position="90"/>
    </location>
</feature>
<gene>
    <name evidence="5" type="primary">rimM</name>
    <name evidence="8" type="ORF">J416_00914</name>
</gene>
<dbReference type="GO" id="GO:0043022">
    <property type="term" value="F:ribosome binding"/>
    <property type="evidence" value="ECO:0007669"/>
    <property type="project" value="InterPro"/>
</dbReference>
<comment type="similarity">
    <text evidence="5">Belongs to the RimM family.</text>
</comment>
<comment type="function">
    <text evidence="5">An accessory protein needed during the final step in the assembly of 30S ribosomal subunit, possibly for assembly of the head region. Essential for efficient processing of 16S rRNA. May be needed both before and after RbfA during the maturation of 16S rRNA. It has affinity for free ribosomal 30S subunits but not for 70S ribosomes.</text>
</comment>
<dbReference type="HAMAP" id="MF_00014">
    <property type="entry name" value="Ribosome_mat_RimM"/>
    <property type="match status" value="1"/>
</dbReference>
<dbReference type="STRING" id="1308866.J416_00914"/>
<dbReference type="Pfam" id="PF01782">
    <property type="entry name" value="RimM"/>
    <property type="match status" value="1"/>
</dbReference>
<dbReference type="NCBIfam" id="TIGR02273">
    <property type="entry name" value="16S_RimM"/>
    <property type="match status" value="1"/>
</dbReference>
<dbReference type="InterPro" id="IPR011961">
    <property type="entry name" value="RimM"/>
</dbReference>
<dbReference type="eggNOG" id="COG0806">
    <property type="taxonomic scope" value="Bacteria"/>
</dbReference>
<keyword evidence="2 5" id="KW-0690">Ribosome biogenesis</keyword>
<dbReference type="Gene3D" id="2.30.30.240">
    <property type="entry name" value="PRC-barrel domain"/>
    <property type="match status" value="1"/>
</dbReference>
<dbReference type="GO" id="GO:0005737">
    <property type="term" value="C:cytoplasm"/>
    <property type="evidence" value="ECO:0007669"/>
    <property type="project" value="UniProtKB-SubCell"/>
</dbReference>
<proteinExistence type="inferred from homology"/>
<keyword evidence="3 5" id="KW-0698">rRNA processing</keyword>